<keyword evidence="4" id="KW-1185">Reference proteome</keyword>
<dbReference type="GO" id="GO:0005737">
    <property type="term" value="C:cytoplasm"/>
    <property type="evidence" value="ECO:0007669"/>
    <property type="project" value="TreeGrafter"/>
</dbReference>
<keyword evidence="1" id="KW-0456">Lyase</keyword>
<proteinExistence type="predicted"/>
<sequence length="398" mass="44514">MQPLFSVNSHIIDPPGLFEGRMPAKFADQAPRYENTDFGGLWQFGDHMSFLHRTCCMAGAKDGENWRTDVQGFNTLATHDQLRPSCYDAAQRLGDMDIDGVAVTASTSDPAGMGFGGDLFAMGTDPEAGFAALQAWNDWYHEEWISVAPNRLVPVGYTWYRDPERAAGEVRRNALRGFRAVAIRNPADLDEPWFGTGHWDPLFQACEETGTVIVHHTDSLPWWPKRGGPAGNMYPYGMGLTIYQLGATDFCAQLLWGGVTTRFPNLKILVSESGGSWLPHLIRRLDWNLGHSPLTRADWPDQNAAPLELLQRSFAFSTQEYDLIGPYSAEFGISRWLFEDDYPHIESVWPNTQADFATGTAHLDDETREQVAWKRAAELFRFPLPEKAYADTASSGNA</sequence>
<dbReference type="SUPFAM" id="SSF51556">
    <property type="entry name" value="Metallo-dependent hydrolases"/>
    <property type="match status" value="1"/>
</dbReference>
<dbReference type="EMBL" id="MAXA01000079">
    <property type="protein sequence ID" value="OHV40181.1"/>
    <property type="molecule type" value="Genomic_DNA"/>
</dbReference>
<dbReference type="Pfam" id="PF04909">
    <property type="entry name" value="Amidohydro_2"/>
    <property type="match status" value="1"/>
</dbReference>
<dbReference type="PANTHER" id="PTHR21240">
    <property type="entry name" value="2-AMINO-3-CARBOXYLMUCONATE-6-SEMIALDEHYDE DECARBOXYLASE"/>
    <property type="match status" value="1"/>
</dbReference>
<accession>A0A1S1R387</accession>
<protein>
    <recommendedName>
        <fullName evidence="2">Amidohydrolase-related domain-containing protein</fullName>
    </recommendedName>
</protein>
<dbReference type="InterPro" id="IPR032465">
    <property type="entry name" value="ACMSD"/>
</dbReference>
<dbReference type="InterPro" id="IPR032466">
    <property type="entry name" value="Metal_Hydrolase"/>
</dbReference>
<evidence type="ECO:0000313" key="4">
    <source>
        <dbReference type="Proteomes" id="UP000179769"/>
    </source>
</evidence>
<dbReference type="RefSeq" id="WP_071060776.1">
    <property type="nucleotide sequence ID" value="NZ_MAXA01000079.1"/>
</dbReference>
<dbReference type="GO" id="GO:0016831">
    <property type="term" value="F:carboxy-lyase activity"/>
    <property type="evidence" value="ECO:0007669"/>
    <property type="project" value="InterPro"/>
</dbReference>
<dbReference type="Proteomes" id="UP000179769">
    <property type="component" value="Unassembled WGS sequence"/>
</dbReference>
<dbReference type="PANTHER" id="PTHR21240:SF28">
    <property type="entry name" value="ISO-OROTATE DECARBOXYLASE (EUROFUNG)"/>
    <property type="match status" value="1"/>
</dbReference>
<organism evidence="3 4">
    <name type="scientific">Parafrankia soli</name>
    <dbReference type="NCBI Taxonomy" id="2599596"/>
    <lineage>
        <taxon>Bacteria</taxon>
        <taxon>Bacillati</taxon>
        <taxon>Actinomycetota</taxon>
        <taxon>Actinomycetes</taxon>
        <taxon>Frankiales</taxon>
        <taxon>Frankiaceae</taxon>
        <taxon>Parafrankia</taxon>
    </lineage>
</organism>
<dbReference type="Gene3D" id="3.20.20.140">
    <property type="entry name" value="Metal-dependent hydrolases"/>
    <property type="match status" value="1"/>
</dbReference>
<reference evidence="4" key="1">
    <citation type="submission" date="2016-07" db="EMBL/GenBank/DDBJ databases">
        <title>Frankia sp. NRRL B-16219 Genome sequencing.</title>
        <authorList>
            <person name="Ghodhbane-Gtari F."/>
            <person name="Swanson E."/>
            <person name="Gueddou A."/>
            <person name="Louati M."/>
            <person name="Nouioui I."/>
            <person name="Hezbri K."/>
            <person name="Abebe-Akele F."/>
            <person name="Simpson S."/>
            <person name="Morris K."/>
            <person name="Thomas K."/>
            <person name="Gtari M."/>
            <person name="Tisa L.S."/>
        </authorList>
    </citation>
    <scope>NUCLEOTIDE SEQUENCE [LARGE SCALE GENOMIC DNA]</scope>
    <source>
        <strain evidence="4">NRRL B-16219</strain>
    </source>
</reference>
<dbReference type="GO" id="GO:0019748">
    <property type="term" value="P:secondary metabolic process"/>
    <property type="evidence" value="ECO:0007669"/>
    <property type="project" value="TreeGrafter"/>
</dbReference>
<evidence type="ECO:0000256" key="1">
    <source>
        <dbReference type="ARBA" id="ARBA00023239"/>
    </source>
</evidence>
<dbReference type="OrthoDB" id="8673349at2"/>
<evidence type="ECO:0000259" key="2">
    <source>
        <dbReference type="Pfam" id="PF04909"/>
    </source>
</evidence>
<comment type="caution">
    <text evidence="3">The sequence shown here is derived from an EMBL/GenBank/DDBJ whole genome shotgun (WGS) entry which is preliminary data.</text>
</comment>
<dbReference type="GO" id="GO:0016787">
    <property type="term" value="F:hydrolase activity"/>
    <property type="evidence" value="ECO:0007669"/>
    <property type="project" value="InterPro"/>
</dbReference>
<feature type="domain" description="Amidohydrolase-related" evidence="2">
    <location>
        <begin position="128"/>
        <end position="382"/>
    </location>
</feature>
<gene>
    <name evidence="3" type="ORF">BBK14_32700</name>
</gene>
<evidence type="ECO:0000313" key="3">
    <source>
        <dbReference type="EMBL" id="OHV40181.1"/>
    </source>
</evidence>
<dbReference type="AlphaFoldDB" id="A0A1S1R387"/>
<name>A0A1S1R387_9ACTN</name>
<dbReference type="InterPro" id="IPR006680">
    <property type="entry name" value="Amidohydro-rel"/>
</dbReference>